<feature type="chain" id="PRO_5047214659" description="CYTH domain-containing protein" evidence="1">
    <location>
        <begin position="25"/>
        <end position="264"/>
    </location>
</feature>
<dbReference type="EMBL" id="JAMQJY010000001">
    <property type="protein sequence ID" value="MCM2676365.1"/>
    <property type="molecule type" value="Genomic_DNA"/>
</dbReference>
<comment type="caution">
    <text evidence="2">The sequence shown here is derived from an EMBL/GenBank/DDBJ whole genome shotgun (WGS) entry which is preliminary data.</text>
</comment>
<sequence length="264" mass="30076">MKKTSIVAALTFAFLTSTAHPAQAESPIDPGYEVKFNLDLDAFANQADIINAFNATHDEDVKVYYFDTPDQTFRDQGYIHRLRVYASDKKTNITYKKVFPGVSVQDAIAEATAKGFHNDMSNYKFENDRKEGTDTFSISRKETFKQNKKLTFDGIDVDYAINLFKDEAPKKYSNWDNEDWYQETLSQTIPYGPALAKTYEGQYLGIDADVEIWTYKGDTIAEISTKVSDKELADSIEETWLNGLIEAEWLSEEQTSKTGFVMDK</sequence>
<evidence type="ECO:0000256" key="1">
    <source>
        <dbReference type="SAM" id="SignalP"/>
    </source>
</evidence>
<dbReference type="Proteomes" id="UP001203665">
    <property type="component" value="Unassembled WGS sequence"/>
</dbReference>
<evidence type="ECO:0000313" key="2">
    <source>
        <dbReference type="EMBL" id="MCM2676365.1"/>
    </source>
</evidence>
<proteinExistence type="predicted"/>
<protein>
    <recommendedName>
        <fullName evidence="4">CYTH domain-containing protein</fullName>
    </recommendedName>
</protein>
<dbReference type="InterPro" id="IPR033469">
    <property type="entry name" value="CYTH-like_dom_sf"/>
</dbReference>
<dbReference type="RefSeq" id="WP_251608398.1">
    <property type="nucleotide sequence ID" value="NZ_JAMQJY010000001.1"/>
</dbReference>
<evidence type="ECO:0008006" key="4">
    <source>
        <dbReference type="Google" id="ProtNLM"/>
    </source>
</evidence>
<reference evidence="2" key="1">
    <citation type="submission" date="2022-06" db="EMBL/GenBank/DDBJ databases">
        <title>Alkalicoccobacillus porphyridii sp. nov., isolated from a marine red alga, Porphyridium purpureum and reclassification of Shouchella plakortidis and Shouchella gibsonii as Alkalicoccobacillus plakortidis comb. nov. and Alkalicoccobacillus gibsonii comb. nov.</title>
        <authorList>
            <person name="Kim K.H."/>
            <person name="Lee J.K."/>
            <person name="Han D.M."/>
            <person name="Baek J.H."/>
            <person name="Jeon C.O."/>
        </authorList>
    </citation>
    <scope>NUCLEOTIDE SEQUENCE</scope>
    <source>
        <strain evidence="2">DSM 19153</strain>
    </source>
</reference>
<organism evidence="2 3">
    <name type="scientific">Alkalicoccobacillus plakortidis</name>
    <dbReference type="NCBI Taxonomy" id="444060"/>
    <lineage>
        <taxon>Bacteria</taxon>
        <taxon>Bacillati</taxon>
        <taxon>Bacillota</taxon>
        <taxon>Bacilli</taxon>
        <taxon>Bacillales</taxon>
        <taxon>Bacillaceae</taxon>
        <taxon>Alkalicoccobacillus</taxon>
    </lineage>
</organism>
<keyword evidence="3" id="KW-1185">Reference proteome</keyword>
<dbReference type="SUPFAM" id="SSF55154">
    <property type="entry name" value="CYTH-like phosphatases"/>
    <property type="match status" value="1"/>
</dbReference>
<evidence type="ECO:0000313" key="3">
    <source>
        <dbReference type="Proteomes" id="UP001203665"/>
    </source>
</evidence>
<gene>
    <name evidence="2" type="ORF">NDM98_13265</name>
</gene>
<feature type="signal peptide" evidence="1">
    <location>
        <begin position="1"/>
        <end position="24"/>
    </location>
</feature>
<dbReference type="Gene3D" id="2.40.320.10">
    <property type="entry name" value="Hypothetical Protein Pfu-838710-001"/>
    <property type="match status" value="1"/>
</dbReference>
<keyword evidence="1" id="KW-0732">Signal</keyword>
<accession>A0ABT0XKV7</accession>
<name>A0ABT0XKV7_9BACI</name>